<reference evidence="3 4" key="1">
    <citation type="submission" date="2018-08" db="EMBL/GenBank/DDBJ databases">
        <title>Genomic Encyclopedia of Type Strains, Phase IV (KMG-IV): sequencing the most valuable type-strain genomes for metagenomic binning, comparative biology and taxonomic classification.</title>
        <authorList>
            <person name="Goeker M."/>
        </authorList>
    </citation>
    <scope>NUCLEOTIDE SEQUENCE [LARGE SCALE GENOMIC DNA]</scope>
    <source>
        <strain evidence="3 4">DSM 23923</strain>
    </source>
</reference>
<evidence type="ECO:0000313" key="3">
    <source>
        <dbReference type="EMBL" id="REG04752.1"/>
    </source>
</evidence>
<dbReference type="OrthoDB" id="4191603at2"/>
<protein>
    <submittedName>
        <fullName evidence="3">Undecaprenyl diphosphate synthase</fullName>
    </submittedName>
</protein>
<evidence type="ECO:0000256" key="1">
    <source>
        <dbReference type="ARBA" id="ARBA00022679"/>
    </source>
</evidence>
<name>A0A347ZPK2_9CHLR</name>
<dbReference type="PANTHER" id="PTHR10291:SF43">
    <property type="entry name" value="DEHYDRODOLICHYL DIPHOSPHATE SYNTHASE COMPLEX SUBUNIT DHDDS"/>
    <property type="match status" value="1"/>
</dbReference>
<dbReference type="GO" id="GO:0045547">
    <property type="term" value="F:ditrans,polycis-polyprenyl diphosphate synthase [(2E,6E)-farnesyl diphosphate specific] activity"/>
    <property type="evidence" value="ECO:0007669"/>
    <property type="project" value="TreeGrafter"/>
</dbReference>
<keyword evidence="4" id="KW-1185">Reference proteome</keyword>
<dbReference type="Proteomes" id="UP000256388">
    <property type="component" value="Unassembled WGS sequence"/>
</dbReference>
<keyword evidence="1" id="KW-0808">Transferase</keyword>
<dbReference type="InterPro" id="IPR001441">
    <property type="entry name" value="UPP_synth-like"/>
</dbReference>
<sequence length="229" mass="25839">MSPEQKQPAQTTVKHIGIIPDGNRRWARQNNIDLEEAYWLAMQKITDCAEALFKAGVQSLSVYLLSKDNILRARDDLQAVVIAETRLLRELVPPLQRDLGARVYHAGNPASLDPDFRAALDEVCEKGNGANDPFPRLYLLAGYDAYEEVTDARAAIGPDPEQLLGSLSVPVSLDLVIRSGRDQRISGFLPLQCKYAEFFFEPYFFPDITPARTLEILDEFRNRSRRFGK</sequence>
<dbReference type="SUPFAM" id="SSF64005">
    <property type="entry name" value="Undecaprenyl diphosphate synthase"/>
    <property type="match status" value="1"/>
</dbReference>
<proteinExistence type="inferred from homology"/>
<evidence type="ECO:0000313" key="4">
    <source>
        <dbReference type="Proteomes" id="UP000256388"/>
    </source>
</evidence>
<dbReference type="InterPro" id="IPR036424">
    <property type="entry name" value="UPP_synth-like_sf"/>
</dbReference>
<dbReference type="Gene3D" id="3.40.1180.10">
    <property type="entry name" value="Decaprenyl diphosphate synthase-like"/>
    <property type="match status" value="1"/>
</dbReference>
<organism evidence="3 4">
    <name type="scientific">Pelolinea submarina</name>
    <dbReference type="NCBI Taxonomy" id="913107"/>
    <lineage>
        <taxon>Bacteria</taxon>
        <taxon>Bacillati</taxon>
        <taxon>Chloroflexota</taxon>
        <taxon>Anaerolineae</taxon>
        <taxon>Anaerolineales</taxon>
        <taxon>Anaerolineaceae</taxon>
        <taxon>Pelolinea</taxon>
    </lineage>
</organism>
<dbReference type="Pfam" id="PF01255">
    <property type="entry name" value="Prenyltransf"/>
    <property type="match status" value="1"/>
</dbReference>
<dbReference type="PANTHER" id="PTHR10291">
    <property type="entry name" value="DEHYDRODOLICHYL DIPHOSPHATE SYNTHASE FAMILY MEMBER"/>
    <property type="match status" value="1"/>
</dbReference>
<accession>A0A347ZPK2</accession>
<dbReference type="EMBL" id="QUMS01000006">
    <property type="protein sequence ID" value="REG04752.1"/>
    <property type="molecule type" value="Genomic_DNA"/>
</dbReference>
<evidence type="ECO:0000256" key="2">
    <source>
        <dbReference type="ARBA" id="ARBA00038453"/>
    </source>
</evidence>
<gene>
    <name evidence="3" type="ORF">DFR64_3104</name>
</gene>
<comment type="similarity">
    <text evidence="2">Belongs to the UPP synthase family. Z-FPP synthase subfamily.</text>
</comment>
<dbReference type="RefSeq" id="WP_158674935.1">
    <property type="nucleotide sequence ID" value="NZ_AP018437.1"/>
</dbReference>
<comment type="caution">
    <text evidence="3">The sequence shown here is derived from an EMBL/GenBank/DDBJ whole genome shotgun (WGS) entry which is preliminary data.</text>
</comment>
<dbReference type="GO" id="GO:0016094">
    <property type="term" value="P:polyprenol biosynthetic process"/>
    <property type="evidence" value="ECO:0007669"/>
    <property type="project" value="TreeGrafter"/>
</dbReference>
<dbReference type="AlphaFoldDB" id="A0A347ZPK2"/>